<dbReference type="InterPro" id="IPR029063">
    <property type="entry name" value="SAM-dependent_MTases_sf"/>
</dbReference>
<accession>R8BGF8</accession>
<gene>
    <name evidence="10" type="ORF">UCRPA7_6064</name>
</gene>
<dbReference type="RefSeq" id="XP_007916797.1">
    <property type="nucleotide sequence ID" value="XM_007918606.1"/>
</dbReference>
<comment type="catalytic activity">
    <reaction evidence="6">
        <text>N,N-dimethylethanolamine phosphate + S-adenosyl-L-methionine = phosphocholine + S-adenosyl-L-homocysteine + H(+)</text>
        <dbReference type="Rhea" id="RHEA:25325"/>
        <dbReference type="ChEBI" id="CHEBI:15378"/>
        <dbReference type="ChEBI" id="CHEBI:57856"/>
        <dbReference type="ChEBI" id="CHEBI:58641"/>
        <dbReference type="ChEBI" id="CHEBI:59789"/>
        <dbReference type="ChEBI" id="CHEBI:295975"/>
        <dbReference type="EC" id="2.1.1.103"/>
    </reaction>
    <physiologicalReaction direction="left-to-right" evidence="6">
        <dbReference type="Rhea" id="RHEA:25326"/>
    </physiologicalReaction>
</comment>
<protein>
    <recommendedName>
        <fullName evidence="5">phosphoethanolamine N-methyltransferase</fullName>
        <ecNumber evidence="5">2.1.1.103</ecNumber>
    </recommendedName>
</protein>
<evidence type="ECO:0000256" key="2">
    <source>
        <dbReference type="ARBA" id="ARBA00005189"/>
    </source>
</evidence>
<evidence type="ECO:0000313" key="11">
    <source>
        <dbReference type="Proteomes" id="UP000014074"/>
    </source>
</evidence>
<dbReference type="HOGENOM" id="CLU_060397_0_0_1"/>
<evidence type="ECO:0000256" key="7">
    <source>
        <dbReference type="ARBA" id="ARBA00047622"/>
    </source>
</evidence>
<comment type="pathway">
    <text evidence="2">Lipid metabolism.</text>
</comment>
<dbReference type="EMBL" id="KB933218">
    <property type="protein sequence ID" value="EON98406.1"/>
    <property type="molecule type" value="Genomic_DNA"/>
</dbReference>
<dbReference type="Proteomes" id="UP000014074">
    <property type="component" value="Unassembled WGS sequence"/>
</dbReference>
<dbReference type="GO" id="GO:0032259">
    <property type="term" value="P:methylation"/>
    <property type="evidence" value="ECO:0007669"/>
    <property type="project" value="UniProtKB-KW"/>
</dbReference>
<comment type="pathway">
    <text evidence="1">Phospholipid metabolism; phosphatidylcholine biosynthesis.</text>
</comment>
<reference evidence="11" key="1">
    <citation type="journal article" date="2013" name="Genome Announc.">
        <title>Draft genome sequence of the ascomycete Phaeoacremonium aleophilum strain UCR-PA7, a causal agent of the esca disease complex in grapevines.</title>
        <authorList>
            <person name="Blanco-Ulate B."/>
            <person name="Rolshausen P."/>
            <person name="Cantu D."/>
        </authorList>
    </citation>
    <scope>NUCLEOTIDE SEQUENCE [LARGE SCALE GENOMIC DNA]</scope>
    <source>
        <strain evidence="11">UCR-PA7</strain>
    </source>
</reference>
<feature type="domain" description="Methyltransferase" evidence="9">
    <location>
        <begin position="43"/>
        <end position="135"/>
    </location>
</feature>
<dbReference type="PANTHER" id="PTHR44307:SF2">
    <property type="entry name" value="PHOSPHOETHANOLAMINE METHYLTRANSFERASE ISOFORM X1"/>
    <property type="match status" value="1"/>
</dbReference>
<name>R8BGF8_PHAM7</name>
<dbReference type="eggNOG" id="ENOG502SHJW">
    <property type="taxonomic scope" value="Eukaryota"/>
</dbReference>
<evidence type="ECO:0000256" key="3">
    <source>
        <dbReference type="ARBA" id="ARBA00022603"/>
    </source>
</evidence>
<keyword evidence="11" id="KW-1185">Reference proteome</keyword>
<evidence type="ECO:0000256" key="4">
    <source>
        <dbReference type="ARBA" id="ARBA00022679"/>
    </source>
</evidence>
<dbReference type="InterPro" id="IPR041698">
    <property type="entry name" value="Methyltransf_25"/>
</dbReference>
<keyword evidence="4 10" id="KW-0808">Transferase</keyword>
<dbReference type="CDD" id="cd02440">
    <property type="entry name" value="AdoMet_MTases"/>
    <property type="match status" value="1"/>
</dbReference>
<dbReference type="KEGG" id="tmn:UCRPA7_6064"/>
<dbReference type="AlphaFoldDB" id="R8BGF8"/>
<evidence type="ECO:0000259" key="9">
    <source>
        <dbReference type="Pfam" id="PF13649"/>
    </source>
</evidence>
<sequence>MQEQNPEHYSSLAARYEKAFSQNPALSKFLQTILTHLPETSAVLDVGCGTGRPVAVTLAQAGHHVTGVDFSPEMINLISKTVPDGSFELADMRHYEPPDGMQFHAVLNILSLFVLDREEIEALVQRQVSWLRPGGLLCVATIAAEDIPKEKMNGGFGEDGLCARKIPWRFLGEDVTISVLFTRNGWKKTLADAGLEIVHTQGELFVPPKESDTDEEPELFIIAKKLG</sequence>
<evidence type="ECO:0000256" key="5">
    <source>
        <dbReference type="ARBA" id="ARBA00035674"/>
    </source>
</evidence>
<dbReference type="SUPFAM" id="SSF53335">
    <property type="entry name" value="S-adenosyl-L-methionine-dependent methyltransferases"/>
    <property type="match status" value="1"/>
</dbReference>
<dbReference type="PANTHER" id="PTHR44307">
    <property type="entry name" value="PHOSPHOETHANOLAMINE METHYLTRANSFERASE"/>
    <property type="match status" value="1"/>
</dbReference>
<evidence type="ECO:0000256" key="6">
    <source>
        <dbReference type="ARBA" id="ARBA00047619"/>
    </source>
</evidence>
<dbReference type="Gene3D" id="3.40.50.150">
    <property type="entry name" value="Vaccinia Virus protein VP39"/>
    <property type="match status" value="1"/>
</dbReference>
<comment type="catalytic activity">
    <reaction evidence="8">
        <text>N-methylethanolamine phosphate + S-adenosyl-L-methionine = N,N-dimethylethanolamine phosphate + S-adenosyl-L-homocysteine + H(+)</text>
        <dbReference type="Rhea" id="RHEA:25321"/>
        <dbReference type="ChEBI" id="CHEBI:15378"/>
        <dbReference type="ChEBI" id="CHEBI:57781"/>
        <dbReference type="ChEBI" id="CHEBI:57856"/>
        <dbReference type="ChEBI" id="CHEBI:58641"/>
        <dbReference type="ChEBI" id="CHEBI:59789"/>
        <dbReference type="EC" id="2.1.1.103"/>
    </reaction>
    <physiologicalReaction direction="left-to-right" evidence="8">
        <dbReference type="Rhea" id="RHEA:25322"/>
    </physiologicalReaction>
</comment>
<dbReference type="GeneID" id="19326683"/>
<proteinExistence type="predicted"/>
<evidence type="ECO:0000313" key="10">
    <source>
        <dbReference type="EMBL" id="EON98406.1"/>
    </source>
</evidence>
<dbReference type="OrthoDB" id="10004862at2759"/>
<comment type="catalytic activity">
    <reaction evidence="7">
        <text>phosphoethanolamine + S-adenosyl-L-methionine = N-methylethanolamine phosphate + S-adenosyl-L-homocysteine + H(+)</text>
        <dbReference type="Rhea" id="RHEA:20365"/>
        <dbReference type="ChEBI" id="CHEBI:15378"/>
        <dbReference type="ChEBI" id="CHEBI:57781"/>
        <dbReference type="ChEBI" id="CHEBI:57856"/>
        <dbReference type="ChEBI" id="CHEBI:58190"/>
        <dbReference type="ChEBI" id="CHEBI:59789"/>
        <dbReference type="EC" id="2.1.1.103"/>
    </reaction>
    <physiologicalReaction direction="left-to-right" evidence="7">
        <dbReference type="Rhea" id="RHEA:20366"/>
    </physiologicalReaction>
</comment>
<dbReference type="Pfam" id="PF13649">
    <property type="entry name" value="Methyltransf_25"/>
    <property type="match status" value="1"/>
</dbReference>
<dbReference type="EC" id="2.1.1.103" evidence="5"/>
<evidence type="ECO:0000256" key="1">
    <source>
        <dbReference type="ARBA" id="ARBA00004969"/>
    </source>
</evidence>
<dbReference type="GO" id="GO:0000234">
    <property type="term" value="F:phosphoethanolamine N-methyltransferase activity"/>
    <property type="evidence" value="ECO:0007669"/>
    <property type="project" value="UniProtKB-EC"/>
</dbReference>
<organism evidence="10 11">
    <name type="scientific">Phaeoacremonium minimum (strain UCR-PA7)</name>
    <name type="common">Esca disease fungus</name>
    <name type="synonym">Togninia minima</name>
    <dbReference type="NCBI Taxonomy" id="1286976"/>
    <lineage>
        <taxon>Eukaryota</taxon>
        <taxon>Fungi</taxon>
        <taxon>Dikarya</taxon>
        <taxon>Ascomycota</taxon>
        <taxon>Pezizomycotina</taxon>
        <taxon>Sordariomycetes</taxon>
        <taxon>Sordariomycetidae</taxon>
        <taxon>Togniniales</taxon>
        <taxon>Togniniaceae</taxon>
        <taxon>Phaeoacremonium</taxon>
    </lineage>
</organism>
<evidence type="ECO:0000256" key="8">
    <source>
        <dbReference type="ARBA" id="ARBA00047841"/>
    </source>
</evidence>
<keyword evidence="3 10" id="KW-0489">Methyltransferase</keyword>